<name>A0A135NLR7_9PSED</name>
<dbReference type="EMBL" id="JACGDE010000010">
    <property type="protein sequence ID" value="MBA6066233.1"/>
    <property type="molecule type" value="Genomic_DNA"/>
</dbReference>
<evidence type="ECO:0000313" key="5">
    <source>
        <dbReference type="Proteomes" id="UP000541770"/>
    </source>
</evidence>
<dbReference type="PROSITE" id="PS51257">
    <property type="entry name" value="PROKAR_LIPOPROTEIN"/>
    <property type="match status" value="1"/>
</dbReference>
<sequence length="91" mass="9528">MRKPFAFALMLAAAMGLAACDKASEDKAQDAQQHAEQAQEKMGEAQDKMNEAAKENAEAAKDQAEAQQKAAEEAAPSTPAPTTAPAEPAKQ</sequence>
<feature type="region of interest" description="Disordered" evidence="1">
    <location>
        <begin position="19"/>
        <end position="91"/>
    </location>
</feature>
<evidence type="ECO:0000256" key="1">
    <source>
        <dbReference type="SAM" id="MobiDB-lite"/>
    </source>
</evidence>
<dbReference type="EMBL" id="CP081966">
    <property type="protein sequence ID" value="QZP28423.1"/>
    <property type="molecule type" value="Genomic_DNA"/>
</dbReference>
<evidence type="ECO:0000256" key="2">
    <source>
        <dbReference type="SAM" id="SignalP"/>
    </source>
</evidence>
<proteinExistence type="predicted"/>
<keyword evidence="6" id="KW-1185">Reference proteome</keyword>
<feature type="chain" id="PRO_5011373810" description="Lipoprotein" evidence="2">
    <location>
        <begin position="19"/>
        <end position="91"/>
    </location>
</feature>
<feature type="signal peptide" evidence="2">
    <location>
        <begin position="1"/>
        <end position="18"/>
    </location>
</feature>
<dbReference type="KEGG" id="pmol:CLJ08_04350"/>
<accession>A0A135NLR7</accession>
<keyword evidence="2" id="KW-0732">Signal</keyword>
<dbReference type="GeneID" id="58767468"/>
<reference evidence="4 6" key="2">
    <citation type="submission" date="2021-08" db="EMBL/GenBank/DDBJ databases">
        <title>Bactericidal Effect of Pseudomonas oryziphila sp. nov., a novel Pseudomonas Species Against Xanthomonas oryzae Reduces Disease Severity of Bacterial Leaf Streak of Rice.</title>
        <authorList>
            <person name="Yang R."/>
            <person name="Li S."/>
            <person name="Li Y."/>
            <person name="Yan Y."/>
            <person name="Fang Y."/>
            <person name="Zou L."/>
            <person name="Chen G."/>
        </authorList>
    </citation>
    <scope>NUCLEOTIDE SEQUENCE [LARGE SCALE GENOMIC DNA]</scope>
    <source>
        <strain evidence="4 6">DSM 17497</strain>
    </source>
</reference>
<evidence type="ECO:0000313" key="6">
    <source>
        <dbReference type="Proteomes" id="UP000825591"/>
    </source>
</evidence>
<dbReference type="RefSeq" id="WP_028690464.1">
    <property type="nucleotide sequence ID" value="NZ_BQIL01000031.1"/>
</dbReference>
<protein>
    <recommendedName>
        <fullName evidence="7">Lipoprotein</fullName>
    </recommendedName>
</protein>
<dbReference type="STRING" id="1388763.O165_014690"/>
<organism evidence="3 5">
    <name type="scientific">Pseudomonas mosselii</name>
    <dbReference type="NCBI Taxonomy" id="78327"/>
    <lineage>
        <taxon>Bacteria</taxon>
        <taxon>Pseudomonadati</taxon>
        <taxon>Pseudomonadota</taxon>
        <taxon>Gammaproteobacteria</taxon>
        <taxon>Pseudomonadales</taxon>
        <taxon>Pseudomonadaceae</taxon>
        <taxon>Pseudomonas</taxon>
    </lineage>
</organism>
<dbReference type="Proteomes" id="UP000541770">
    <property type="component" value="Unassembled WGS sequence"/>
</dbReference>
<feature type="compositionally biased region" description="Low complexity" evidence="1">
    <location>
        <begin position="65"/>
        <end position="91"/>
    </location>
</feature>
<evidence type="ECO:0008006" key="7">
    <source>
        <dbReference type="Google" id="ProtNLM"/>
    </source>
</evidence>
<dbReference type="AlphaFoldDB" id="A0A135NLR7"/>
<reference evidence="3 5" key="1">
    <citation type="submission" date="2020-07" db="EMBL/GenBank/DDBJ databases">
        <title>Diversity of carbapenemase encoding genes among Pseudomonas putida group clinical isolates in a tertiary Brazilian hospital.</title>
        <authorList>
            <person name="Alberto-Lei F."/>
            <person name="Nodari C.S."/>
            <person name="Streling A.P."/>
            <person name="Paulino J.T."/>
            <person name="Bessa-Neto F.O."/>
            <person name="Cayo R."/>
            <person name="Gales A.C."/>
        </authorList>
    </citation>
    <scope>NUCLEOTIDE SEQUENCE [LARGE SCALE GENOMIC DNA]</scope>
    <source>
        <strain evidence="3 5">14802</strain>
    </source>
</reference>
<evidence type="ECO:0000313" key="3">
    <source>
        <dbReference type="EMBL" id="MBA6066233.1"/>
    </source>
</evidence>
<gene>
    <name evidence="3" type="ORF">H4C75_15945</name>
    <name evidence="4" type="ORF">K5H97_08810</name>
</gene>
<evidence type="ECO:0000313" key="4">
    <source>
        <dbReference type="EMBL" id="QZP28423.1"/>
    </source>
</evidence>
<dbReference type="Proteomes" id="UP000825591">
    <property type="component" value="Chromosome"/>
</dbReference>
<feature type="compositionally biased region" description="Basic and acidic residues" evidence="1">
    <location>
        <begin position="37"/>
        <end position="64"/>
    </location>
</feature>